<proteinExistence type="predicted"/>
<reference evidence="2" key="1">
    <citation type="submission" date="2020-01" db="EMBL/GenBank/DDBJ databases">
        <authorList>
            <person name="Mishra B."/>
        </authorList>
    </citation>
    <scope>NUCLEOTIDE SEQUENCE [LARGE SCALE GENOMIC DNA]</scope>
</reference>
<feature type="compositionally biased region" description="Basic and acidic residues" evidence="1">
    <location>
        <begin position="60"/>
        <end position="91"/>
    </location>
</feature>
<evidence type="ECO:0000313" key="2">
    <source>
        <dbReference type="EMBL" id="CAA7014926.1"/>
    </source>
</evidence>
<organism evidence="2 3">
    <name type="scientific">Microthlaspi erraticum</name>
    <dbReference type="NCBI Taxonomy" id="1685480"/>
    <lineage>
        <taxon>Eukaryota</taxon>
        <taxon>Viridiplantae</taxon>
        <taxon>Streptophyta</taxon>
        <taxon>Embryophyta</taxon>
        <taxon>Tracheophyta</taxon>
        <taxon>Spermatophyta</taxon>
        <taxon>Magnoliopsida</taxon>
        <taxon>eudicotyledons</taxon>
        <taxon>Gunneridae</taxon>
        <taxon>Pentapetalae</taxon>
        <taxon>rosids</taxon>
        <taxon>malvids</taxon>
        <taxon>Brassicales</taxon>
        <taxon>Brassicaceae</taxon>
        <taxon>Coluteocarpeae</taxon>
        <taxon>Microthlaspi</taxon>
    </lineage>
</organism>
<accession>A0A6D2HJQ1</accession>
<dbReference type="Proteomes" id="UP000467841">
    <property type="component" value="Unassembled WGS sequence"/>
</dbReference>
<dbReference type="EMBL" id="CACVBM020000133">
    <property type="protein sequence ID" value="CAA7014926.1"/>
    <property type="molecule type" value="Genomic_DNA"/>
</dbReference>
<feature type="region of interest" description="Disordered" evidence="1">
    <location>
        <begin position="137"/>
        <end position="157"/>
    </location>
</feature>
<evidence type="ECO:0000313" key="3">
    <source>
        <dbReference type="Proteomes" id="UP000467841"/>
    </source>
</evidence>
<sequence length="181" mass="20435">MPTEENRAPVDRTWTKSKIIQHRTKICKLTLTGIQDPDVPSPARNRTRSFGWPKLWKMVEGNDRSGTREGDGCEENGSRDDRKVEEERREIRPQDLCRSILSPEEQHGRAAKRDKKSLVGKDITGGKRVIVIGRQVGAREKANHAPISGEEPPVKGIHPEIRAEQRWEMEDGGPWEACLGG</sequence>
<evidence type="ECO:0000256" key="1">
    <source>
        <dbReference type="SAM" id="MobiDB-lite"/>
    </source>
</evidence>
<comment type="caution">
    <text evidence="2">The sequence shown here is derived from an EMBL/GenBank/DDBJ whole genome shotgun (WGS) entry which is preliminary data.</text>
</comment>
<keyword evidence="3" id="KW-1185">Reference proteome</keyword>
<protein>
    <submittedName>
        <fullName evidence="2">Uncharacterized protein</fullName>
    </submittedName>
</protein>
<dbReference type="AlphaFoldDB" id="A0A6D2HJQ1"/>
<name>A0A6D2HJQ1_9BRAS</name>
<gene>
    <name evidence="2" type="ORF">MERR_LOCUS2161</name>
</gene>
<feature type="region of interest" description="Disordered" evidence="1">
    <location>
        <begin position="59"/>
        <end position="91"/>
    </location>
</feature>